<accession>A0A366E426</accession>
<dbReference type="InterPro" id="IPR050884">
    <property type="entry name" value="CNP_phosphodiesterase-III"/>
</dbReference>
<dbReference type="InterPro" id="IPR004843">
    <property type="entry name" value="Calcineurin-like_PHP"/>
</dbReference>
<evidence type="ECO:0000259" key="5">
    <source>
        <dbReference type="Pfam" id="PF00149"/>
    </source>
</evidence>
<comment type="caution">
    <text evidence="6">The sequence shown here is derived from an EMBL/GenBank/DDBJ whole genome shotgun (WGS) entry which is preliminary data.</text>
</comment>
<evidence type="ECO:0000256" key="3">
    <source>
        <dbReference type="ARBA" id="ARBA00023004"/>
    </source>
</evidence>
<dbReference type="AlphaFoldDB" id="A0A366E426"/>
<protein>
    <submittedName>
        <fullName evidence="6">3',5'-cyclic AMP phosphodiesterase CpdA</fullName>
    </submittedName>
</protein>
<dbReference type="InterPro" id="IPR029052">
    <property type="entry name" value="Metallo-depent_PP-like"/>
</dbReference>
<evidence type="ECO:0000313" key="6">
    <source>
        <dbReference type="EMBL" id="RBO96158.1"/>
    </source>
</evidence>
<evidence type="ECO:0000256" key="1">
    <source>
        <dbReference type="ARBA" id="ARBA00022723"/>
    </source>
</evidence>
<keyword evidence="7" id="KW-1185">Reference proteome</keyword>
<dbReference type="RefSeq" id="WP_067509534.1">
    <property type="nucleotide sequence ID" value="NZ_CP107943.1"/>
</dbReference>
<dbReference type="PANTHER" id="PTHR42988:SF2">
    <property type="entry name" value="CYCLIC NUCLEOTIDE PHOSPHODIESTERASE CBUA0032-RELATED"/>
    <property type="match status" value="1"/>
</dbReference>
<comment type="similarity">
    <text evidence="4">Belongs to the cyclic nucleotide phosphodiesterase class-III family.</text>
</comment>
<evidence type="ECO:0000256" key="4">
    <source>
        <dbReference type="ARBA" id="ARBA00025742"/>
    </source>
</evidence>
<proteinExistence type="inferred from homology"/>
<keyword evidence="1" id="KW-0479">Metal-binding</keyword>
<evidence type="ECO:0000313" key="7">
    <source>
        <dbReference type="Proteomes" id="UP000252586"/>
    </source>
</evidence>
<dbReference type="OrthoDB" id="5241795at2"/>
<dbReference type="EMBL" id="QNRE01000001">
    <property type="protein sequence ID" value="RBO96158.1"/>
    <property type="molecule type" value="Genomic_DNA"/>
</dbReference>
<dbReference type="Gene3D" id="3.60.21.10">
    <property type="match status" value="1"/>
</dbReference>
<reference evidence="6 7" key="1">
    <citation type="submission" date="2018-06" db="EMBL/GenBank/DDBJ databases">
        <title>Genomic Encyclopedia of Type Strains, Phase IV (KMG-IV): sequencing the most valuable type-strain genomes for metagenomic binning, comparative biology and taxonomic classification.</title>
        <authorList>
            <person name="Goeker M."/>
        </authorList>
    </citation>
    <scope>NUCLEOTIDE SEQUENCE [LARGE SCALE GENOMIC DNA]</scope>
    <source>
        <strain evidence="6 7">DSM 44599</strain>
    </source>
</reference>
<dbReference type="STRING" id="1210090.GCA_001613185_03270"/>
<feature type="domain" description="Calcineurin-like phosphoesterase" evidence="5">
    <location>
        <begin position="5"/>
        <end position="200"/>
    </location>
</feature>
<dbReference type="SUPFAM" id="SSF56300">
    <property type="entry name" value="Metallo-dependent phosphatases"/>
    <property type="match status" value="1"/>
</dbReference>
<name>A0A366E426_9NOCA</name>
<dbReference type="Proteomes" id="UP000252586">
    <property type="component" value="Unassembled WGS sequence"/>
</dbReference>
<evidence type="ECO:0000256" key="2">
    <source>
        <dbReference type="ARBA" id="ARBA00022801"/>
    </source>
</evidence>
<dbReference type="GO" id="GO:0016787">
    <property type="term" value="F:hydrolase activity"/>
    <property type="evidence" value="ECO:0007669"/>
    <property type="project" value="UniProtKB-KW"/>
</dbReference>
<dbReference type="PANTHER" id="PTHR42988">
    <property type="entry name" value="PHOSPHOHYDROLASE"/>
    <property type="match status" value="1"/>
</dbReference>
<keyword evidence="2" id="KW-0378">Hydrolase</keyword>
<organism evidence="6 7">
    <name type="scientific">Nocardia puris</name>
    <dbReference type="NCBI Taxonomy" id="208602"/>
    <lineage>
        <taxon>Bacteria</taxon>
        <taxon>Bacillati</taxon>
        <taxon>Actinomycetota</taxon>
        <taxon>Actinomycetes</taxon>
        <taxon>Mycobacteriales</taxon>
        <taxon>Nocardiaceae</taxon>
        <taxon>Nocardia</taxon>
    </lineage>
</organism>
<sequence>MNAVTVVQLTDTHLRREGELVHGAVDTHATLRRVLHRLVAARRPVDALVLSGDLADDGAPEAYRRLRALIEPAAAELGAKVLYAMGNHDERVAFAAELLDRETHTDSPIDSVAEVRGLRIIVLDSTIPGLHHGRLLPGQLARLAAELRVPAPRGTLLVLHHPPIPSPITGPDLLRLRDPEGLGGVLAGSDVRLIVCGHNHATATGALAGVPVWVGPALSYGIDTFAPAGRHRGFAASGFSRIDVTEEAAVVTAVDATPARAVYDRDERVVLDQLAALGSGRE</sequence>
<gene>
    <name evidence="6" type="ORF">DFR74_101169</name>
</gene>
<dbReference type="GO" id="GO:0046872">
    <property type="term" value="F:metal ion binding"/>
    <property type="evidence" value="ECO:0007669"/>
    <property type="project" value="UniProtKB-KW"/>
</dbReference>
<dbReference type="Pfam" id="PF00149">
    <property type="entry name" value="Metallophos"/>
    <property type="match status" value="1"/>
</dbReference>
<keyword evidence="3" id="KW-0408">Iron</keyword>